<protein>
    <recommendedName>
        <fullName evidence="2">ShKT domain-containing protein</fullName>
    </recommendedName>
</protein>
<feature type="domain" description="ShKT" evidence="2">
    <location>
        <begin position="81"/>
        <end position="115"/>
    </location>
</feature>
<feature type="non-terminal residue" evidence="3">
    <location>
        <position position="1"/>
    </location>
</feature>
<reference evidence="3 4" key="1">
    <citation type="journal article" date="2013" name="Curr. Biol.">
        <title>The Genome of the Foraminiferan Reticulomyxa filosa.</title>
        <authorList>
            <person name="Glockner G."/>
            <person name="Hulsmann N."/>
            <person name="Schleicher M."/>
            <person name="Noegel A.A."/>
            <person name="Eichinger L."/>
            <person name="Gallinger C."/>
            <person name="Pawlowski J."/>
            <person name="Sierra R."/>
            <person name="Euteneuer U."/>
            <person name="Pillet L."/>
            <person name="Moustafa A."/>
            <person name="Platzer M."/>
            <person name="Groth M."/>
            <person name="Szafranski K."/>
            <person name="Schliwa M."/>
        </authorList>
    </citation>
    <scope>NUCLEOTIDE SEQUENCE [LARGE SCALE GENOMIC DNA]</scope>
</reference>
<accession>X6MS52</accession>
<dbReference type="AlphaFoldDB" id="X6MS52"/>
<organism evidence="3 4">
    <name type="scientific">Reticulomyxa filosa</name>
    <dbReference type="NCBI Taxonomy" id="46433"/>
    <lineage>
        <taxon>Eukaryota</taxon>
        <taxon>Sar</taxon>
        <taxon>Rhizaria</taxon>
        <taxon>Retaria</taxon>
        <taxon>Foraminifera</taxon>
        <taxon>Monothalamids</taxon>
        <taxon>Reticulomyxidae</taxon>
        <taxon>Reticulomyxa</taxon>
    </lineage>
</organism>
<dbReference type="EMBL" id="ASPP01018199">
    <property type="protein sequence ID" value="ETO16496.1"/>
    <property type="molecule type" value="Genomic_DNA"/>
</dbReference>
<feature type="region of interest" description="Disordered" evidence="1">
    <location>
        <begin position="123"/>
        <end position="157"/>
    </location>
</feature>
<dbReference type="InterPro" id="IPR003582">
    <property type="entry name" value="ShKT_dom"/>
</dbReference>
<evidence type="ECO:0000259" key="2">
    <source>
        <dbReference type="PROSITE" id="PS51670"/>
    </source>
</evidence>
<dbReference type="Gene3D" id="1.10.10.1940">
    <property type="match status" value="1"/>
</dbReference>
<proteinExistence type="predicted"/>
<dbReference type="Proteomes" id="UP000023152">
    <property type="component" value="Unassembled WGS sequence"/>
</dbReference>
<comment type="caution">
    <text evidence="3">The sequence shown here is derived from an EMBL/GenBank/DDBJ whole genome shotgun (WGS) entry which is preliminary data.</text>
</comment>
<name>X6MS52_RETFI</name>
<evidence type="ECO:0000313" key="4">
    <source>
        <dbReference type="Proteomes" id="UP000023152"/>
    </source>
</evidence>
<dbReference type="OrthoDB" id="10250153at2759"/>
<dbReference type="PROSITE" id="PS51670">
    <property type="entry name" value="SHKT"/>
    <property type="match status" value="1"/>
</dbReference>
<feature type="compositionally biased region" description="Basic residues" evidence="1">
    <location>
        <begin position="135"/>
        <end position="150"/>
    </location>
</feature>
<dbReference type="Pfam" id="PF01549">
    <property type="entry name" value="ShK"/>
    <property type="match status" value="2"/>
</dbReference>
<sequence length="207" mass="23880">KYVKISQEIEGSFTRRFERLQGAFNIGKRKKNSVIYEMMKTQLFWLALLCIWSAVLTFGEENCGSEQGTCELGEKKTDVKCEDTNEMCKLWAMTGECEKSRPFMEKTCQKSCGLCGSSSQQEQTEKKNKSEKKQKQQKQKQQKQKAKTKKKSDETNPNKGGCPELYPNCTRWMIINCGKACKLCHKHVIICVLFDQPKIFFLSFAFC</sequence>
<evidence type="ECO:0000256" key="1">
    <source>
        <dbReference type="SAM" id="MobiDB-lite"/>
    </source>
</evidence>
<dbReference type="SMART" id="SM00254">
    <property type="entry name" value="ShKT"/>
    <property type="match status" value="2"/>
</dbReference>
<keyword evidence="4" id="KW-1185">Reference proteome</keyword>
<feature type="compositionally biased region" description="Basic and acidic residues" evidence="1">
    <location>
        <begin position="123"/>
        <end position="134"/>
    </location>
</feature>
<gene>
    <name evidence="3" type="ORF">RFI_20843</name>
</gene>
<evidence type="ECO:0000313" key="3">
    <source>
        <dbReference type="EMBL" id="ETO16496.1"/>
    </source>
</evidence>